<comment type="caution">
    <text evidence="1">The sequence shown here is derived from an EMBL/GenBank/DDBJ whole genome shotgun (WGS) entry which is preliminary data.</text>
</comment>
<dbReference type="EMBL" id="LWBO01000023">
    <property type="protein sequence ID" value="OQP44934.1"/>
    <property type="molecule type" value="Genomic_DNA"/>
</dbReference>
<dbReference type="Proteomes" id="UP000192277">
    <property type="component" value="Unassembled WGS sequence"/>
</dbReference>
<evidence type="ECO:0000313" key="1">
    <source>
        <dbReference type="EMBL" id="OQP44934.1"/>
    </source>
</evidence>
<protein>
    <submittedName>
        <fullName evidence="1">Uncharacterized protein</fullName>
    </submittedName>
</protein>
<gene>
    <name evidence="1" type="ORF">A4D02_09105</name>
</gene>
<sequence>MFDIFSDTKIYVMAPSGRMAGGIESLHQAAHNLRRLGLDAKMILYPDVSNPTIPDPYRKYEPVTTDIIEDHAHNIVIIPETFIDPLLDQFKNIRKIIWWLSTENFVVKVRAGHPGLEWIRERPFFNLVQSAHTRNFLLTQNVAVHGYLSGHINSIFLNEYGKEIKKTSNNIIYNPKKGIEFTTRIIAAMPRSVWTPIDNMTPLQIKEVLAASKVYVDFGNHPGRDRLPREATMMKCCIITGRRGTAAIYEDLPIPAEFKFDEATTDIKWIVDKIETCINDYDNQIERFYTFHETVRKEEERQIMDLKKLFVKQESKIVA</sequence>
<keyword evidence="2" id="KW-1185">Reference proteome</keyword>
<organism evidence="1 2">
    <name type="scientific">Niastella koreensis</name>
    <dbReference type="NCBI Taxonomy" id="354356"/>
    <lineage>
        <taxon>Bacteria</taxon>
        <taxon>Pseudomonadati</taxon>
        <taxon>Bacteroidota</taxon>
        <taxon>Chitinophagia</taxon>
        <taxon>Chitinophagales</taxon>
        <taxon>Chitinophagaceae</taxon>
        <taxon>Niastella</taxon>
    </lineage>
</organism>
<evidence type="ECO:0000313" key="2">
    <source>
        <dbReference type="Proteomes" id="UP000192277"/>
    </source>
</evidence>
<reference evidence="1 2" key="1">
    <citation type="submission" date="2016-04" db="EMBL/GenBank/DDBJ databases">
        <authorList>
            <person name="Chen L."/>
            <person name="Zhuang W."/>
            <person name="Wang G."/>
        </authorList>
    </citation>
    <scope>NUCLEOTIDE SEQUENCE [LARGE SCALE GENOMIC DNA]</scope>
    <source>
        <strain evidence="2">GR20</strain>
    </source>
</reference>
<name>A0ABX3NSD2_9BACT</name>
<proteinExistence type="predicted"/>
<dbReference type="RefSeq" id="WP_014218605.1">
    <property type="nucleotide sequence ID" value="NZ_LWBO01000023.1"/>
</dbReference>
<accession>A0ABX3NSD2</accession>